<dbReference type="Proteomes" id="UP001054837">
    <property type="component" value="Unassembled WGS sequence"/>
</dbReference>
<keyword evidence="2" id="KW-1185">Reference proteome</keyword>
<accession>A0AAV4PF46</accession>
<sequence>MNGKVPQIQTLQKKINQTPKKRNGDFIFNHSSIQLMVGWSRVEFDYHDVIYFFFFSLSLSTTHAPSHRRTCEGFSTGHGFFFWRNLFFVKKRKIFLLRSAWQSVVEESMNSSVRRRIAAKFLCKSIEF</sequence>
<protein>
    <submittedName>
        <fullName evidence="1">Uncharacterized protein</fullName>
    </submittedName>
</protein>
<dbReference type="EMBL" id="BPLQ01002694">
    <property type="protein sequence ID" value="GIX95033.1"/>
    <property type="molecule type" value="Genomic_DNA"/>
</dbReference>
<evidence type="ECO:0000313" key="1">
    <source>
        <dbReference type="EMBL" id="GIX95033.1"/>
    </source>
</evidence>
<dbReference type="AlphaFoldDB" id="A0AAV4PF46"/>
<proteinExistence type="predicted"/>
<comment type="caution">
    <text evidence="1">The sequence shown here is derived from an EMBL/GenBank/DDBJ whole genome shotgun (WGS) entry which is preliminary data.</text>
</comment>
<evidence type="ECO:0000313" key="2">
    <source>
        <dbReference type="Proteomes" id="UP001054837"/>
    </source>
</evidence>
<gene>
    <name evidence="1" type="ORF">CDAR_475391</name>
</gene>
<organism evidence="1 2">
    <name type="scientific">Caerostris darwini</name>
    <dbReference type="NCBI Taxonomy" id="1538125"/>
    <lineage>
        <taxon>Eukaryota</taxon>
        <taxon>Metazoa</taxon>
        <taxon>Ecdysozoa</taxon>
        <taxon>Arthropoda</taxon>
        <taxon>Chelicerata</taxon>
        <taxon>Arachnida</taxon>
        <taxon>Araneae</taxon>
        <taxon>Araneomorphae</taxon>
        <taxon>Entelegynae</taxon>
        <taxon>Araneoidea</taxon>
        <taxon>Araneidae</taxon>
        <taxon>Caerostris</taxon>
    </lineage>
</organism>
<reference evidence="1 2" key="1">
    <citation type="submission" date="2021-06" db="EMBL/GenBank/DDBJ databases">
        <title>Caerostris darwini draft genome.</title>
        <authorList>
            <person name="Kono N."/>
            <person name="Arakawa K."/>
        </authorList>
    </citation>
    <scope>NUCLEOTIDE SEQUENCE [LARGE SCALE GENOMIC DNA]</scope>
</reference>
<name>A0AAV4PF46_9ARAC</name>